<dbReference type="RefSeq" id="WP_184101068.1">
    <property type="nucleotide sequence ID" value="NZ_JACIJH010000017.1"/>
</dbReference>
<keyword evidence="3" id="KW-1185">Reference proteome</keyword>
<dbReference type="AlphaFoldDB" id="A0A7W9B8Y8"/>
<organism evidence="2 3">
    <name type="scientific">Sphingopyxis panaciterrulae</name>
    <dbReference type="NCBI Taxonomy" id="462372"/>
    <lineage>
        <taxon>Bacteria</taxon>
        <taxon>Pseudomonadati</taxon>
        <taxon>Pseudomonadota</taxon>
        <taxon>Alphaproteobacteria</taxon>
        <taxon>Sphingomonadales</taxon>
        <taxon>Sphingomonadaceae</taxon>
        <taxon>Sphingopyxis</taxon>
    </lineage>
</organism>
<accession>A0A7W9B8Y8</accession>
<sequence>MTRYSYGGHATFPVRYGWLPKGLLQMQREGAFHPTTEVADELGLGSKMVESLGFWLRATGLADDSADARSGRVPSQAAKLVLRYDPYCELPGTWWFLHLFLTSREGSVWHWFFNDFAERHFDRAMCTDAFLDHVRAKAVRPASPAVAQKDVACILSAYAARPGVDFVDPDDVGACPLRELGLILRQDVVRRFERARSPVGLPPEAFLASVSLLSEATGKDALSLRELATLPGGPGRIFCSSFETIDDIASRAADALWMKGVSIESLAGERHVLAGHRKVESWMQDYYERIEADV</sequence>
<dbReference type="Pfam" id="PF13182">
    <property type="entry name" value="DUF4007"/>
    <property type="match status" value="1"/>
</dbReference>
<evidence type="ECO:0000313" key="3">
    <source>
        <dbReference type="Proteomes" id="UP000537161"/>
    </source>
</evidence>
<feature type="domain" description="DUF4007" evidence="1">
    <location>
        <begin position="6"/>
        <end position="277"/>
    </location>
</feature>
<comment type="caution">
    <text evidence="2">The sequence shown here is derived from an EMBL/GenBank/DDBJ whole genome shotgun (WGS) entry which is preliminary data.</text>
</comment>
<gene>
    <name evidence="2" type="ORF">FHR21_003762</name>
</gene>
<name>A0A7W9B8Y8_9SPHN</name>
<dbReference type="Proteomes" id="UP000537161">
    <property type="component" value="Unassembled WGS sequence"/>
</dbReference>
<dbReference type="InterPro" id="IPR025248">
    <property type="entry name" value="DUF4007"/>
</dbReference>
<protein>
    <recommendedName>
        <fullName evidence="1">DUF4007 domain-containing protein</fullName>
    </recommendedName>
</protein>
<evidence type="ECO:0000259" key="1">
    <source>
        <dbReference type="Pfam" id="PF13182"/>
    </source>
</evidence>
<reference evidence="2 3" key="1">
    <citation type="submission" date="2020-08" db="EMBL/GenBank/DDBJ databases">
        <title>Genomic Encyclopedia of Type Strains, Phase IV (KMG-IV): sequencing the most valuable type-strain genomes for metagenomic binning, comparative biology and taxonomic classification.</title>
        <authorList>
            <person name="Goeker M."/>
        </authorList>
    </citation>
    <scope>NUCLEOTIDE SEQUENCE [LARGE SCALE GENOMIC DNA]</scope>
    <source>
        <strain evidence="2 3">DSM 27163</strain>
    </source>
</reference>
<evidence type="ECO:0000313" key="2">
    <source>
        <dbReference type="EMBL" id="MBB5708378.1"/>
    </source>
</evidence>
<dbReference type="EMBL" id="JACIJH010000017">
    <property type="protein sequence ID" value="MBB5708378.1"/>
    <property type="molecule type" value="Genomic_DNA"/>
</dbReference>
<proteinExistence type="predicted"/>